<dbReference type="Proteomes" id="UP000322184">
    <property type="component" value="Unassembled WGS sequence"/>
</dbReference>
<sequence>MIPSTPVVIFDHSRYRLKVWNNTAPLDVLTRILDKKLTRSLFQEQSFGADPKTAPRGNRLWTT</sequence>
<organism evidence="1 2">
    <name type="scientific">Photorhabdus heterorhabditis</name>
    <dbReference type="NCBI Taxonomy" id="880156"/>
    <lineage>
        <taxon>Bacteria</taxon>
        <taxon>Pseudomonadati</taxon>
        <taxon>Pseudomonadota</taxon>
        <taxon>Gammaproteobacteria</taxon>
        <taxon>Enterobacterales</taxon>
        <taxon>Morganellaceae</taxon>
        <taxon>Photorhabdus</taxon>
    </lineage>
</organism>
<gene>
    <name evidence="1" type="ORF">F0L16_21955</name>
</gene>
<name>A0A5B0V9V4_9GAMM</name>
<reference evidence="1 2" key="1">
    <citation type="submission" date="2019-09" db="EMBL/GenBank/DDBJ databases">
        <title>Whole genome sequence of Photorhabdus heterorhabditis strain ETL (Enterobacteriales: Enterobacteriaceae) a bacterial symbiont of Heterorhabditis zealandica strain ETL (Rhabditida: Heterorhabditidae).</title>
        <authorList>
            <person name="Lulamba T.E."/>
            <person name="Serepa-Dlamini M.H."/>
        </authorList>
    </citation>
    <scope>NUCLEOTIDE SEQUENCE [LARGE SCALE GENOMIC DNA]</scope>
    <source>
        <strain evidence="1 2">ETL</strain>
    </source>
</reference>
<comment type="caution">
    <text evidence="1">The sequence shown here is derived from an EMBL/GenBank/DDBJ whole genome shotgun (WGS) entry which is preliminary data.</text>
</comment>
<protein>
    <submittedName>
        <fullName evidence="1">Uncharacterized protein</fullName>
    </submittedName>
</protein>
<dbReference type="AlphaFoldDB" id="A0A5B0V9V4"/>
<evidence type="ECO:0000313" key="1">
    <source>
        <dbReference type="EMBL" id="KAA1170963.1"/>
    </source>
</evidence>
<evidence type="ECO:0000313" key="2">
    <source>
        <dbReference type="Proteomes" id="UP000322184"/>
    </source>
</evidence>
<dbReference type="RefSeq" id="WP_149617663.1">
    <property type="nucleotide sequence ID" value="NZ_CAWPFF010000053.1"/>
</dbReference>
<proteinExistence type="predicted"/>
<dbReference type="EMBL" id="VTUW01000146">
    <property type="protein sequence ID" value="KAA1170963.1"/>
    <property type="molecule type" value="Genomic_DNA"/>
</dbReference>
<accession>A0A5B0V9V4</accession>